<dbReference type="AlphaFoldDB" id="A0A7X0IJH2"/>
<gene>
    <name evidence="1" type="ORF">BJ992_005270</name>
</gene>
<organism evidence="1 2">
    <name type="scientific">Sphaerisporangium rubeum</name>
    <dbReference type="NCBI Taxonomy" id="321317"/>
    <lineage>
        <taxon>Bacteria</taxon>
        <taxon>Bacillati</taxon>
        <taxon>Actinomycetota</taxon>
        <taxon>Actinomycetes</taxon>
        <taxon>Streptosporangiales</taxon>
        <taxon>Streptosporangiaceae</taxon>
        <taxon>Sphaerisporangium</taxon>
    </lineage>
</organism>
<sequence length="114" mass="11888">MIATSSLNEPFTTAENLGLDFLICARSVSHSIVECDPDGPAAGCSRTGLNGGVVCLGHGLDYGEAEAQAFRSAGAFGFQALEGLEEAFHSAGRYFRSGVGHLDHRMAVRRGAGD</sequence>
<dbReference type="EMBL" id="JACHIU010000001">
    <property type="protein sequence ID" value="MBB6475839.1"/>
    <property type="molecule type" value="Genomic_DNA"/>
</dbReference>
<evidence type="ECO:0000313" key="1">
    <source>
        <dbReference type="EMBL" id="MBB6475839.1"/>
    </source>
</evidence>
<reference evidence="1 2" key="1">
    <citation type="submission" date="2020-08" db="EMBL/GenBank/DDBJ databases">
        <title>Sequencing the genomes of 1000 actinobacteria strains.</title>
        <authorList>
            <person name="Klenk H.-P."/>
        </authorList>
    </citation>
    <scope>NUCLEOTIDE SEQUENCE [LARGE SCALE GENOMIC DNA]</scope>
    <source>
        <strain evidence="1 2">DSM 44936</strain>
    </source>
</reference>
<evidence type="ECO:0000313" key="2">
    <source>
        <dbReference type="Proteomes" id="UP000555564"/>
    </source>
</evidence>
<dbReference type="Proteomes" id="UP000555564">
    <property type="component" value="Unassembled WGS sequence"/>
</dbReference>
<comment type="caution">
    <text evidence="1">The sequence shown here is derived from an EMBL/GenBank/DDBJ whole genome shotgun (WGS) entry which is preliminary data.</text>
</comment>
<protein>
    <submittedName>
        <fullName evidence="1">Uncharacterized protein</fullName>
    </submittedName>
</protein>
<proteinExistence type="predicted"/>
<name>A0A7X0IJH2_9ACTN</name>
<keyword evidence="2" id="KW-1185">Reference proteome</keyword>
<accession>A0A7X0IJH2</accession>